<dbReference type="EMBL" id="FOJU01000002">
    <property type="protein sequence ID" value="SFA88860.1"/>
    <property type="molecule type" value="Genomic_DNA"/>
</dbReference>
<evidence type="ECO:0000313" key="1">
    <source>
        <dbReference type="EMBL" id="SFA88860.1"/>
    </source>
</evidence>
<organism evidence="1 2">
    <name type="scientific">Poseidonocella pacifica</name>
    <dbReference type="NCBI Taxonomy" id="871651"/>
    <lineage>
        <taxon>Bacteria</taxon>
        <taxon>Pseudomonadati</taxon>
        <taxon>Pseudomonadota</taxon>
        <taxon>Alphaproteobacteria</taxon>
        <taxon>Rhodobacterales</taxon>
        <taxon>Roseobacteraceae</taxon>
        <taxon>Poseidonocella</taxon>
    </lineage>
</organism>
<dbReference type="Proteomes" id="UP000198796">
    <property type="component" value="Unassembled WGS sequence"/>
</dbReference>
<sequence>MRWTYLIPTGGPVLLWACLYGVSAAAQSFGYNPYNDYYTEMMLMRLGMMLIAPTRKGKGVSHTRQPPCRLR</sequence>
<protein>
    <submittedName>
        <fullName evidence="1">Uncharacterized protein</fullName>
    </submittedName>
</protein>
<reference evidence="1 2" key="1">
    <citation type="submission" date="2016-10" db="EMBL/GenBank/DDBJ databases">
        <authorList>
            <person name="de Groot N.N."/>
        </authorList>
    </citation>
    <scope>NUCLEOTIDE SEQUENCE [LARGE SCALE GENOMIC DNA]</scope>
    <source>
        <strain evidence="1 2">DSM 29316</strain>
    </source>
</reference>
<evidence type="ECO:0000313" key="2">
    <source>
        <dbReference type="Proteomes" id="UP000198796"/>
    </source>
</evidence>
<accession>A0A1I0WL19</accession>
<gene>
    <name evidence="1" type="ORF">SAMN05421688_1499</name>
</gene>
<proteinExistence type="predicted"/>
<name>A0A1I0WL19_9RHOB</name>
<dbReference type="STRING" id="871651.SAMN05421688_1499"/>
<keyword evidence="2" id="KW-1185">Reference proteome</keyword>
<dbReference type="AlphaFoldDB" id="A0A1I0WL19"/>